<evidence type="ECO:0000256" key="2">
    <source>
        <dbReference type="ARBA" id="ARBA00022741"/>
    </source>
</evidence>
<dbReference type="AlphaFoldDB" id="A0A3D8IBI9"/>
<dbReference type="GO" id="GO:0016887">
    <property type="term" value="F:ATP hydrolysis activity"/>
    <property type="evidence" value="ECO:0007669"/>
    <property type="project" value="InterPro"/>
</dbReference>
<comment type="caution">
    <text evidence="5">The sequence shown here is derived from an EMBL/GenBank/DDBJ whole genome shotgun (WGS) entry which is preliminary data.</text>
</comment>
<sequence>MQYLLDFLQTNPINKTKIYPFLKCNYEEALILRHLCTEILKGNDENVCLDIINTLFIPQDEVAILKHLPYFKNLLELGWINQQSFLKNLSQEVILLELLNTSFSLSSSFLKLLEEGGINPKLPKVAPYNNHLEYLKDQFLSIELLHSLSPHKKDHYTSPLLNKGMQKFKLLQQRIDERLELTKEKLSLEILFKEYSLNAQEKIIFIALLREEYLGKESEGRELNTLINLISMNDYERMKNRTFLDDRSRLVEKGLVDYDEILSPFGGINRTFFIPDAILKRITHPQNYDKKERISLKSLVLEQEIFEFLHPKIPLSEVVLSPSTQSTLETLLKQMDSKVLQYLKDWGIKDKKRGIDAKIIFYGAAGTGKTLTALALAKSLKKPILSFDCSKILSMYVGESEKNVRKIFESYKELCSKSKQTPILLLDEADQFLSTRTTNGSGADKMHNQMQNIFLEQIERFDGILIATTNLLETLDTAFSRRFNYKIEFKKPNFEERIRLWEKLLPKNAPFEENFNLKKLAEFNLSGGQIALIVKNTAYNIASLSKPQFSTQSFLDEIKRELNSNFDGGREMGFHT</sequence>
<name>A0A3D8IBI9_9HELI</name>
<evidence type="ECO:0000259" key="4">
    <source>
        <dbReference type="SMART" id="SM00382"/>
    </source>
</evidence>
<accession>A0A3D8IBI9</accession>
<comment type="similarity">
    <text evidence="1">Belongs to the AAA ATPase family.</text>
</comment>
<evidence type="ECO:0000313" key="6">
    <source>
        <dbReference type="Proteomes" id="UP000256650"/>
    </source>
</evidence>
<keyword evidence="2" id="KW-0547">Nucleotide-binding</keyword>
<dbReference type="InterPro" id="IPR003959">
    <property type="entry name" value="ATPase_AAA_core"/>
</dbReference>
<protein>
    <submittedName>
        <fullName evidence="5">AAA family ATPase</fullName>
    </submittedName>
</protein>
<dbReference type="Proteomes" id="UP000256650">
    <property type="component" value="Unassembled WGS sequence"/>
</dbReference>
<dbReference type="CDD" id="cd19481">
    <property type="entry name" value="RecA-like_protease"/>
    <property type="match status" value="1"/>
</dbReference>
<dbReference type="Pfam" id="PF00004">
    <property type="entry name" value="AAA"/>
    <property type="match status" value="1"/>
</dbReference>
<gene>
    <name evidence="5" type="ORF">CQA43_07375</name>
</gene>
<feature type="domain" description="AAA+ ATPase" evidence="4">
    <location>
        <begin position="355"/>
        <end position="493"/>
    </location>
</feature>
<dbReference type="InterPro" id="IPR003593">
    <property type="entry name" value="AAA+_ATPase"/>
</dbReference>
<dbReference type="InterPro" id="IPR050221">
    <property type="entry name" value="26S_Proteasome_ATPase"/>
</dbReference>
<dbReference type="RefSeq" id="WP_115551967.1">
    <property type="nucleotide sequence ID" value="NZ_CAOUCM010000009.1"/>
</dbReference>
<dbReference type="SMART" id="SM00382">
    <property type="entry name" value="AAA"/>
    <property type="match status" value="1"/>
</dbReference>
<keyword evidence="6" id="KW-1185">Reference proteome</keyword>
<dbReference type="SUPFAM" id="SSF52540">
    <property type="entry name" value="P-loop containing nucleoside triphosphate hydrolases"/>
    <property type="match status" value="1"/>
</dbReference>
<evidence type="ECO:0000256" key="3">
    <source>
        <dbReference type="ARBA" id="ARBA00022840"/>
    </source>
</evidence>
<dbReference type="InterPro" id="IPR027417">
    <property type="entry name" value="P-loop_NTPase"/>
</dbReference>
<keyword evidence="3" id="KW-0067">ATP-binding</keyword>
<dbReference type="GeneID" id="82536102"/>
<dbReference type="EMBL" id="NXLS01000008">
    <property type="protein sequence ID" value="RDU62124.1"/>
    <property type="molecule type" value="Genomic_DNA"/>
</dbReference>
<proteinExistence type="inferred from homology"/>
<reference evidence="5 6" key="1">
    <citation type="submission" date="2018-04" db="EMBL/GenBank/DDBJ databases">
        <title>Novel Campyloabacter and Helicobacter Species and Strains.</title>
        <authorList>
            <person name="Mannion A.J."/>
            <person name="Shen Z."/>
            <person name="Fox J.G."/>
        </authorList>
    </citation>
    <scope>NUCLEOTIDE SEQUENCE [LARGE SCALE GENOMIC DNA]</scope>
    <source>
        <strain evidence="5 6">MIT 99-5101</strain>
    </source>
</reference>
<evidence type="ECO:0000256" key="1">
    <source>
        <dbReference type="ARBA" id="ARBA00006914"/>
    </source>
</evidence>
<evidence type="ECO:0000313" key="5">
    <source>
        <dbReference type="EMBL" id="RDU62124.1"/>
    </source>
</evidence>
<dbReference type="OrthoDB" id="9802352at2"/>
<organism evidence="5 6">
    <name type="scientific">Helicobacter ganmani</name>
    <dbReference type="NCBI Taxonomy" id="60246"/>
    <lineage>
        <taxon>Bacteria</taxon>
        <taxon>Pseudomonadati</taxon>
        <taxon>Campylobacterota</taxon>
        <taxon>Epsilonproteobacteria</taxon>
        <taxon>Campylobacterales</taxon>
        <taxon>Helicobacteraceae</taxon>
        <taxon>Helicobacter</taxon>
    </lineage>
</organism>
<dbReference type="PANTHER" id="PTHR23073">
    <property type="entry name" value="26S PROTEASOME REGULATORY SUBUNIT"/>
    <property type="match status" value="1"/>
</dbReference>
<dbReference type="GO" id="GO:0005524">
    <property type="term" value="F:ATP binding"/>
    <property type="evidence" value="ECO:0007669"/>
    <property type="project" value="UniProtKB-KW"/>
</dbReference>
<dbReference type="Gene3D" id="3.40.50.300">
    <property type="entry name" value="P-loop containing nucleotide triphosphate hydrolases"/>
    <property type="match status" value="1"/>
</dbReference>